<evidence type="ECO:0000256" key="1">
    <source>
        <dbReference type="SAM" id="MobiDB-lite"/>
    </source>
</evidence>
<organism evidence="2 3">
    <name type="scientific">Gigaspora margarita</name>
    <dbReference type="NCBI Taxonomy" id="4874"/>
    <lineage>
        <taxon>Eukaryota</taxon>
        <taxon>Fungi</taxon>
        <taxon>Fungi incertae sedis</taxon>
        <taxon>Mucoromycota</taxon>
        <taxon>Glomeromycotina</taxon>
        <taxon>Glomeromycetes</taxon>
        <taxon>Diversisporales</taxon>
        <taxon>Gigasporaceae</taxon>
        <taxon>Gigaspora</taxon>
    </lineage>
</organism>
<dbReference type="Proteomes" id="UP000789901">
    <property type="component" value="Unassembled WGS sequence"/>
</dbReference>
<evidence type="ECO:0000313" key="3">
    <source>
        <dbReference type="Proteomes" id="UP000789901"/>
    </source>
</evidence>
<gene>
    <name evidence="2" type="ORF">GMARGA_LOCUS40266</name>
</gene>
<dbReference type="EMBL" id="CAJVQB010101634">
    <property type="protein sequence ID" value="CAG8850544.1"/>
    <property type="molecule type" value="Genomic_DNA"/>
</dbReference>
<evidence type="ECO:0000313" key="2">
    <source>
        <dbReference type="EMBL" id="CAG8850544.1"/>
    </source>
</evidence>
<feature type="region of interest" description="Disordered" evidence="1">
    <location>
        <begin position="73"/>
        <end position="110"/>
    </location>
</feature>
<proteinExistence type="predicted"/>
<accession>A0ABN7X9V3</accession>
<feature type="non-terminal residue" evidence="2">
    <location>
        <position position="1"/>
    </location>
</feature>
<feature type="compositionally biased region" description="Polar residues" evidence="1">
    <location>
        <begin position="73"/>
        <end position="85"/>
    </location>
</feature>
<protein>
    <submittedName>
        <fullName evidence="2">36976_t:CDS:1</fullName>
    </submittedName>
</protein>
<comment type="caution">
    <text evidence="2">The sequence shown here is derived from an EMBL/GenBank/DDBJ whole genome shotgun (WGS) entry which is preliminary data.</text>
</comment>
<reference evidence="2 3" key="1">
    <citation type="submission" date="2021-06" db="EMBL/GenBank/DDBJ databases">
        <authorList>
            <person name="Kallberg Y."/>
            <person name="Tangrot J."/>
            <person name="Rosling A."/>
        </authorList>
    </citation>
    <scope>NUCLEOTIDE SEQUENCE [LARGE SCALE GENOMIC DNA]</scope>
    <source>
        <strain evidence="2 3">120-4 pot B 10/14</strain>
    </source>
</reference>
<keyword evidence="3" id="KW-1185">Reference proteome</keyword>
<name>A0ABN7X9V3_GIGMA</name>
<sequence>SLQIQSTSSNSTRSRLLHIHQNITKNLKDTPIIQTPSLTTSIGIESEPSGNHKKSEEIDQLIDLDFINTNFDCKSETNESNSVRNNQREPEKPTKKSHHITVEDAELDKE</sequence>